<keyword evidence="2" id="KW-1185">Reference proteome</keyword>
<sequence length="485" mass="53549">MIIGAGISGIGMACALKTQGFGDFKVYEKATGVGGTWHHNRYPGLACDVPSRFYQYSFDLNPGWDRLFAPGNEIRSYVEGVVERHGIEPHLELGTEITDARWDGGRWRVTCGDGTVDEADVLVCATGVLHRPHVPDLPGLETFAGSTFHSSRWNEGEELTGKRVAVIGTGSTGVQITGALAGVAARVTVFQRSRHWVMFAPNPRYTRLGKGLARRFPALGRLGYHGYRATLFDFLSQATVIRGPRRRISQAVVRANHRLLIRDSGLRERVTPEYPPLCKRLIVSPTWFRAIQRPDVEVVDTGIERVVPEGIVDRAGRLHEVDVIALATGFDAQAFMRPMSISGEDGVTLEEAWRNGPRAFRTVGLPGFPNLFTLQGPHGPAGNYSLLSLAETQIAFVMRWIDRIRAGEVVAVAPTQAATDAYYEELRAQAPETVWSEGCRSWYHDPDGRVELWPWTARHFRELLSRPSDGNFDITPPPGSACGPP</sequence>
<evidence type="ECO:0000313" key="2">
    <source>
        <dbReference type="Proteomes" id="UP000005143"/>
    </source>
</evidence>
<organism evidence="1 2">
    <name type="scientific">Patulibacter medicamentivorans</name>
    <dbReference type="NCBI Taxonomy" id="1097667"/>
    <lineage>
        <taxon>Bacteria</taxon>
        <taxon>Bacillati</taxon>
        <taxon>Actinomycetota</taxon>
        <taxon>Thermoleophilia</taxon>
        <taxon>Solirubrobacterales</taxon>
        <taxon>Patulibacteraceae</taxon>
        <taxon>Patulibacter</taxon>
    </lineage>
</organism>
<dbReference type="Proteomes" id="UP000005143">
    <property type="component" value="Unassembled WGS sequence"/>
</dbReference>
<dbReference type="AlphaFoldDB" id="H0E979"/>
<dbReference type="PANTHER" id="PTHR42877">
    <property type="entry name" value="L-ORNITHINE N(5)-MONOOXYGENASE-RELATED"/>
    <property type="match status" value="1"/>
</dbReference>
<keyword evidence="1" id="KW-0503">Monooxygenase</keyword>
<dbReference type="PANTHER" id="PTHR42877:SF4">
    <property type="entry name" value="FAD_NAD(P)-BINDING DOMAIN-CONTAINING PROTEIN-RELATED"/>
    <property type="match status" value="1"/>
</dbReference>
<keyword evidence="1" id="KW-0560">Oxidoreductase</keyword>
<dbReference type="GO" id="GO:0018667">
    <property type="term" value="F:cyclohexanone monooxygenase activity"/>
    <property type="evidence" value="ECO:0007669"/>
    <property type="project" value="UniProtKB-EC"/>
</dbReference>
<protein>
    <submittedName>
        <fullName evidence="1">Cyclohexanone monooxygenase</fullName>
        <ecNumber evidence="1">1.14.13.22</ecNumber>
    </submittedName>
</protein>
<name>H0E979_9ACTN</name>
<gene>
    <name evidence="1" type="ORF">PAI11_33960</name>
</gene>
<evidence type="ECO:0000313" key="1">
    <source>
        <dbReference type="EMBL" id="EHN09754.1"/>
    </source>
</evidence>
<dbReference type="Pfam" id="PF13738">
    <property type="entry name" value="Pyr_redox_3"/>
    <property type="match status" value="1"/>
</dbReference>
<dbReference type="EMBL" id="AGUD01000254">
    <property type="protein sequence ID" value="EHN09754.1"/>
    <property type="molecule type" value="Genomic_DNA"/>
</dbReference>
<dbReference type="Gene3D" id="3.50.50.60">
    <property type="entry name" value="FAD/NAD(P)-binding domain"/>
    <property type="match status" value="2"/>
</dbReference>
<comment type="caution">
    <text evidence="1">The sequence shown here is derived from an EMBL/GenBank/DDBJ whole genome shotgun (WGS) entry which is preliminary data.</text>
</comment>
<proteinExistence type="predicted"/>
<dbReference type="EC" id="1.14.13.22" evidence="1"/>
<dbReference type="PATRIC" id="fig|1097667.3.peg.3366"/>
<dbReference type="InterPro" id="IPR051209">
    <property type="entry name" value="FAD-bind_Monooxygenase_sf"/>
</dbReference>
<dbReference type="InterPro" id="IPR036188">
    <property type="entry name" value="FAD/NAD-bd_sf"/>
</dbReference>
<accession>H0E979</accession>
<reference evidence="1 2" key="1">
    <citation type="journal article" date="2013" name="Biodegradation">
        <title>Quantitative proteomic analysis of ibuprofen-degrading Patulibacter sp. strain I11.</title>
        <authorList>
            <person name="Almeida B."/>
            <person name="Kjeldal H."/>
            <person name="Lolas I."/>
            <person name="Knudsen A.D."/>
            <person name="Carvalho G."/>
            <person name="Nielsen K.L."/>
            <person name="Barreto Crespo M.T."/>
            <person name="Stensballe A."/>
            <person name="Nielsen J.L."/>
        </authorList>
    </citation>
    <scope>NUCLEOTIDE SEQUENCE [LARGE SCALE GENOMIC DNA]</scope>
    <source>
        <strain evidence="1 2">I11</strain>
    </source>
</reference>
<dbReference type="SUPFAM" id="SSF51905">
    <property type="entry name" value="FAD/NAD(P)-binding domain"/>
    <property type="match status" value="2"/>
</dbReference>